<dbReference type="RefSeq" id="WP_208020073.1">
    <property type="nucleotide sequence ID" value="NZ_JAAONY010000001.1"/>
</dbReference>
<sequence>MSALAQADTRKDVNKILDLFHQYAAEANGDAYFDLMSDDMVYLGTDATERWSKSDFKSYALPYFNKGRGWLYTAQERHIILSADGKLAWFDELLNNEKYGLVRGSGVLSLSKDGWRLRQYNLAFPIPNALAGEFTAKMKQHSHTP</sequence>
<dbReference type="InterPro" id="IPR032710">
    <property type="entry name" value="NTF2-like_dom_sf"/>
</dbReference>
<dbReference type="SUPFAM" id="SSF54427">
    <property type="entry name" value="NTF2-like"/>
    <property type="match status" value="1"/>
</dbReference>
<accession>A0A7X0JSY0</accession>
<dbReference type="Proteomes" id="UP000528457">
    <property type="component" value="Unassembled WGS sequence"/>
</dbReference>
<gene>
    <name evidence="2" type="ORF">HNR48_001074</name>
</gene>
<dbReference type="Pfam" id="PF13474">
    <property type="entry name" value="SnoaL_3"/>
    <property type="match status" value="1"/>
</dbReference>
<proteinExistence type="predicted"/>
<evidence type="ECO:0000313" key="3">
    <source>
        <dbReference type="Proteomes" id="UP000528457"/>
    </source>
</evidence>
<comment type="caution">
    <text evidence="2">The sequence shown here is derived from an EMBL/GenBank/DDBJ whole genome shotgun (WGS) entry which is preliminary data.</text>
</comment>
<protein>
    <recommendedName>
        <fullName evidence="1">SnoaL-like domain-containing protein</fullName>
    </recommendedName>
</protein>
<keyword evidence="3" id="KW-1185">Reference proteome</keyword>
<dbReference type="InterPro" id="IPR037401">
    <property type="entry name" value="SnoaL-like"/>
</dbReference>
<evidence type="ECO:0000313" key="2">
    <source>
        <dbReference type="EMBL" id="MBB6520796.1"/>
    </source>
</evidence>
<dbReference type="Gene3D" id="3.10.450.50">
    <property type="match status" value="1"/>
</dbReference>
<evidence type="ECO:0000259" key="1">
    <source>
        <dbReference type="Pfam" id="PF13474"/>
    </source>
</evidence>
<reference evidence="2 3" key="1">
    <citation type="submission" date="2020-08" db="EMBL/GenBank/DDBJ databases">
        <title>Genomic Encyclopedia of Type Strains, Phase IV (KMG-IV): sequencing the most valuable type-strain genomes for metagenomic binning, comparative biology and taxonomic classification.</title>
        <authorList>
            <person name="Goeker M."/>
        </authorList>
    </citation>
    <scope>NUCLEOTIDE SEQUENCE [LARGE SCALE GENOMIC DNA]</scope>
    <source>
        <strain evidence="2 3">DSM 22368</strain>
    </source>
</reference>
<feature type="domain" description="SnoaL-like" evidence="1">
    <location>
        <begin position="13"/>
        <end position="127"/>
    </location>
</feature>
<organism evidence="2 3">
    <name type="scientific">Pseudoteredinibacter isoporae</name>
    <dbReference type="NCBI Taxonomy" id="570281"/>
    <lineage>
        <taxon>Bacteria</taxon>
        <taxon>Pseudomonadati</taxon>
        <taxon>Pseudomonadota</taxon>
        <taxon>Gammaproteobacteria</taxon>
        <taxon>Cellvibrionales</taxon>
        <taxon>Cellvibrionaceae</taxon>
        <taxon>Pseudoteredinibacter</taxon>
    </lineage>
</organism>
<dbReference type="AlphaFoldDB" id="A0A7X0JSY0"/>
<dbReference type="EMBL" id="JACHHT010000001">
    <property type="protein sequence ID" value="MBB6520796.1"/>
    <property type="molecule type" value="Genomic_DNA"/>
</dbReference>
<dbReference type="InParanoid" id="A0A7X0JSY0"/>
<name>A0A7X0JSY0_9GAMM</name>